<comment type="caution">
    <text evidence="8">The sequence shown here is derived from an EMBL/GenBank/DDBJ whole genome shotgun (WGS) entry which is preliminary data.</text>
</comment>
<evidence type="ECO:0000256" key="5">
    <source>
        <dbReference type="ARBA" id="ARBA00023136"/>
    </source>
</evidence>
<organism evidence="8 9">
    <name type="scientific">Tropilaelaps mercedesae</name>
    <dbReference type="NCBI Taxonomy" id="418985"/>
    <lineage>
        <taxon>Eukaryota</taxon>
        <taxon>Metazoa</taxon>
        <taxon>Ecdysozoa</taxon>
        <taxon>Arthropoda</taxon>
        <taxon>Chelicerata</taxon>
        <taxon>Arachnida</taxon>
        <taxon>Acari</taxon>
        <taxon>Parasitiformes</taxon>
        <taxon>Mesostigmata</taxon>
        <taxon>Gamasina</taxon>
        <taxon>Dermanyssoidea</taxon>
        <taxon>Laelapidae</taxon>
        <taxon>Tropilaelaps</taxon>
    </lineage>
</organism>
<dbReference type="GO" id="GO:0005739">
    <property type="term" value="C:mitochondrion"/>
    <property type="evidence" value="ECO:0007669"/>
    <property type="project" value="TreeGrafter"/>
</dbReference>
<evidence type="ECO:0000313" key="9">
    <source>
        <dbReference type="Proteomes" id="UP000192247"/>
    </source>
</evidence>
<dbReference type="InterPro" id="IPR007248">
    <property type="entry name" value="Mpv17_PMP22"/>
</dbReference>
<keyword evidence="4" id="KW-1133">Transmembrane helix</keyword>
<accession>A0A1V9XAJ5</accession>
<evidence type="ECO:0000256" key="3">
    <source>
        <dbReference type="ARBA" id="ARBA00022692"/>
    </source>
</evidence>
<keyword evidence="3" id="KW-0812">Transmembrane</keyword>
<dbReference type="EMBL" id="MNPL01017861">
    <property type="protein sequence ID" value="OQR70342.1"/>
    <property type="molecule type" value="Genomic_DNA"/>
</dbReference>
<dbReference type="PANTHER" id="PTHR11266:SF17">
    <property type="entry name" value="PROTEIN MPV17"/>
    <property type="match status" value="1"/>
</dbReference>
<evidence type="ECO:0000256" key="1">
    <source>
        <dbReference type="ARBA" id="ARBA00004141"/>
    </source>
</evidence>
<dbReference type="GO" id="GO:1901858">
    <property type="term" value="P:regulation of mitochondrial DNA metabolic process"/>
    <property type="evidence" value="ECO:0007669"/>
    <property type="project" value="TreeGrafter"/>
</dbReference>
<reference evidence="8 9" key="1">
    <citation type="journal article" date="2017" name="Gigascience">
        <title>Draft genome of the honey bee ectoparasitic mite, Tropilaelaps mercedesae, is shaped by the parasitic life history.</title>
        <authorList>
            <person name="Dong X."/>
            <person name="Armstrong S.D."/>
            <person name="Xia D."/>
            <person name="Makepeace B.L."/>
            <person name="Darby A.C."/>
            <person name="Kadowaki T."/>
        </authorList>
    </citation>
    <scope>NUCLEOTIDE SEQUENCE [LARGE SCALE GENOMIC DNA]</scope>
    <source>
        <strain evidence="8">Wuxi-XJTLU</strain>
    </source>
</reference>
<protein>
    <recommendedName>
        <fullName evidence="6">Mitochondrial inner membrane protein Mpv17</fullName>
    </recommendedName>
</protein>
<evidence type="ECO:0000256" key="2">
    <source>
        <dbReference type="ARBA" id="ARBA00006824"/>
    </source>
</evidence>
<comment type="subcellular location">
    <subcellularLocation>
        <location evidence="1">Membrane</location>
        <topology evidence="1">Multi-pass membrane protein</topology>
    </subcellularLocation>
</comment>
<dbReference type="STRING" id="418985.A0A1V9XAJ5"/>
<dbReference type="InParanoid" id="A0A1V9XAJ5"/>
<comment type="similarity">
    <text evidence="2 7">Belongs to the peroxisomal membrane protein PXMP2/4 family.</text>
</comment>
<dbReference type="Proteomes" id="UP000192247">
    <property type="component" value="Unassembled WGS sequence"/>
</dbReference>
<keyword evidence="5" id="KW-0472">Membrane</keyword>
<dbReference type="PANTHER" id="PTHR11266">
    <property type="entry name" value="PEROXISOMAL MEMBRANE PROTEIN 2, PXMP2 MPV17"/>
    <property type="match status" value="1"/>
</dbReference>
<dbReference type="AlphaFoldDB" id="A0A1V9XAJ5"/>
<evidence type="ECO:0000256" key="6">
    <source>
        <dbReference type="ARBA" id="ARBA00049743"/>
    </source>
</evidence>
<dbReference type="GO" id="GO:0016020">
    <property type="term" value="C:membrane"/>
    <property type="evidence" value="ECO:0007669"/>
    <property type="project" value="UniProtKB-SubCell"/>
</dbReference>
<proteinExistence type="inferred from homology"/>
<gene>
    <name evidence="8" type="ORF">BIW11_11686</name>
</gene>
<dbReference type="GO" id="GO:0015267">
    <property type="term" value="F:channel activity"/>
    <property type="evidence" value="ECO:0007669"/>
    <property type="project" value="TreeGrafter"/>
</dbReference>
<dbReference type="FunCoup" id="A0A1V9XAJ5">
    <property type="interactions" value="310"/>
</dbReference>
<evidence type="ECO:0000313" key="8">
    <source>
        <dbReference type="EMBL" id="OQR70342.1"/>
    </source>
</evidence>
<sequence>MAFVAKKYASLLRTHPWTTQLITSGALMTTSDLICQNVIEKEKPYEPARTVRFFILGTCWVGPIIRKWYIFLDKRFPGHTKLEACKKVAVDQLVFAPPYLHGVLGFLSILEGKNWEATIARLREDGYKIVAAAWCYWPASQLFNFYFVPLPYRFLYSSTMAVCWNVYFSWRANTGTPDIMLFPE</sequence>
<dbReference type="Pfam" id="PF04117">
    <property type="entry name" value="Mpv17_PMP22"/>
    <property type="match status" value="1"/>
</dbReference>
<evidence type="ECO:0000256" key="7">
    <source>
        <dbReference type="RuleBase" id="RU363053"/>
    </source>
</evidence>
<keyword evidence="9" id="KW-1185">Reference proteome</keyword>
<dbReference type="OrthoDB" id="430207at2759"/>
<evidence type="ECO:0000256" key="4">
    <source>
        <dbReference type="ARBA" id="ARBA00022989"/>
    </source>
</evidence>
<name>A0A1V9XAJ5_9ACAR</name>